<dbReference type="SUPFAM" id="SSF55961">
    <property type="entry name" value="Bet v1-like"/>
    <property type="match status" value="1"/>
</dbReference>
<evidence type="ECO:0000256" key="1">
    <source>
        <dbReference type="ARBA" id="ARBA00006817"/>
    </source>
</evidence>
<dbReference type="InterPro" id="IPR013538">
    <property type="entry name" value="ASHA1/2-like_C"/>
</dbReference>
<evidence type="ECO:0000313" key="4">
    <source>
        <dbReference type="Proteomes" id="UP001595547"/>
    </source>
</evidence>
<accession>A0ABV7IYC4</accession>
<keyword evidence="4" id="KW-1185">Reference proteome</keyword>
<gene>
    <name evidence="3" type="ORF">ACFOGH_01185</name>
</gene>
<dbReference type="Proteomes" id="UP001595547">
    <property type="component" value="Unassembled WGS sequence"/>
</dbReference>
<dbReference type="Gene3D" id="3.30.530.20">
    <property type="match status" value="1"/>
</dbReference>
<dbReference type="RefSeq" id="WP_380071227.1">
    <property type="nucleotide sequence ID" value="NZ_JBHRTO010000001.1"/>
</dbReference>
<reference evidence="4" key="1">
    <citation type="journal article" date="2019" name="Int. J. Syst. Evol. Microbiol.">
        <title>The Global Catalogue of Microorganisms (GCM) 10K type strain sequencing project: providing services to taxonomists for standard genome sequencing and annotation.</title>
        <authorList>
            <consortium name="The Broad Institute Genomics Platform"/>
            <consortium name="The Broad Institute Genome Sequencing Center for Infectious Disease"/>
            <person name="Wu L."/>
            <person name="Ma J."/>
        </authorList>
    </citation>
    <scope>NUCLEOTIDE SEQUENCE [LARGE SCALE GENOMIC DNA]</scope>
    <source>
        <strain evidence="4">KCTC 52039</strain>
    </source>
</reference>
<dbReference type="InterPro" id="IPR023393">
    <property type="entry name" value="START-like_dom_sf"/>
</dbReference>
<proteinExistence type="inferred from homology"/>
<dbReference type="EMBL" id="JBHRTO010000001">
    <property type="protein sequence ID" value="MFC3179589.1"/>
    <property type="molecule type" value="Genomic_DNA"/>
</dbReference>
<protein>
    <submittedName>
        <fullName evidence="3">SRPBCC domain-containing protein</fullName>
    </submittedName>
</protein>
<organism evidence="3 4">
    <name type="scientific">Cypionkella sinensis</name>
    <dbReference type="NCBI Taxonomy" id="1756043"/>
    <lineage>
        <taxon>Bacteria</taxon>
        <taxon>Pseudomonadati</taxon>
        <taxon>Pseudomonadota</taxon>
        <taxon>Alphaproteobacteria</taxon>
        <taxon>Rhodobacterales</taxon>
        <taxon>Paracoccaceae</taxon>
        <taxon>Cypionkella</taxon>
    </lineage>
</organism>
<sequence length="151" mass="16830">MSVSEADRQIVLTRLIAASPAKVWQCWTDPDILPRWFGPEGYSCVTKTIDLRQGGQWSFDMIGPDGKVWINRHRYTLYDPPKRLEFLMDDGDDADEPMRVVVVLEPEAGGTRITQTMTFPTAEMRAGALAFGADKLGQTTLAKLEAAAQKL</sequence>
<dbReference type="Pfam" id="PF08327">
    <property type="entry name" value="AHSA1"/>
    <property type="match status" value="1"/>
</dbReference>
<comment type="similarity">
    <text evidence="1">Belongs to the AHA1 family.</text>
</comment>
<name>A0ABV7IYC4_9RHOB</name>
<evidence type="ECO:0000313" key="3">
    <source>
        <dbReference type="EMBL" id="MFC3179589.1"/>
    </source>
</evidence>
<feature type="domain" description="Activator of Hsp90 ATPase homologue 1/2-like C-terminal" evidence="2">
    <location>
        <begin position="18"/>
        <end position="147"/>
    </location>
</feature>
<comment type="caution">
    <text evidence="3">The sequence shown here is derived from an EMBL/GenBank/DDBJ whole genome shotgun (WGS) entry which is preliminary data.</text>
</comment>
<evidence type="ECO:0000259" key="2">
    <source>
        <dbReference type="Pfam" id="PF08327"/>
    </source>
</evidence>